<name>A0AAZ3S321_ONCTS</name>
<dbReference type="GeneTree" id="ENSGT00940000168259"/>
<reference evidence="1" key="3">
    <citation type="submission" date="2025-09" db="UniProtKB">
        <authorList>
            <consortium name="Ensembl"/>
        </authorList>
    </citation>
    <scope>IDENTIFICATION</scope>
</reference>
<reference evidence="1" key="2">
    <citation type="submission" date="2025-08" db="UniProtKB">
        <authorList>
            <consortium name="Ensembl"/>
        </authorList>
    </citation>
    <scope>IDENTIFICATION</scope>
</reference>
<protein>
    <submittedName>
        <fullName evidence="1">Uncharacterized protein</fullName>
    </submittedName>
</protein>
<evidence type="ECO:0000313" key="1">
    <source>
        <dbReference type="Ensembl" id="ENSOTSP00005147194.1"/>
    </source>
</evidence>
<evidence type="ECO:0000313" key="2">
    <source>
        <dbReference type="Proteomes" id="UP000694402"/>
    </source>
</evidence>
<accession>A0AAZ3S321</accession>
<dbReference type="AlphaFoldDB" id="A0AAZ3S321"/>
<sequence>METEAKEGHQSYIHSHNAYFVSEQVDRKYKGSRYGKDGRFGVPIPLHNDGRSVSKSLHWLCDTQKLALILPYIYSKHSTSHRSSPFNVTQCIANSHDIKC</sequence>
<dbReference type="Ensembl" id="ENSOTST00005129331.1">
    <property type="protein sequence ID" value="ENSOTSP00005147194.1"/>
    <property type="gene ID" value="ENSOTSG00005061484.1"/>
</dbReference>
<proteinExistence type="predicted"/>
<organism evidence="1 2">
    <name type="scientific">Oncorhynchus tshawytscha</name>
    <name type="common">Chinook salmon</name>
    <name type="synonym">Salmo tshawytscha</name>
    <dbReference type="NCBI Taxonomy" id="74940"/>
    <lineage>
        <taxon>Eukaryota</taxon>
        <taxon>Metazoa</taxon>
        <taxon>Chordata</taxon>
        <taxon>Craniata</taxon>
        <taxon>Vertebrata</taxon>
        <taxon>Euteleostomi</taxon>
        <taxon>Actinopterygii</taxon>
        <taxon>Neopterygii</taxon>
        <taxon>Teleostei</taxon>
        <taxon>Protacanthopterygii</taxon>
        <taxon>Salmoniformes</taxon>
        <taxon>Salmonidae</taxon>
        <taxon>Salmoninae</taxon>
        <taxon>Oncorhynchus</taxon>
    </lineage>
</organism>
<dbReference type="Proteomes" id="UP000694402">
    <property type="component" value="Unassembled WGS sequence"/>
</dbReference>
<reference evidence="2" key="1">
    <citation type="journal article" date="2018" name="PLoS ONE">
        <title>Chinook salmon (Oncorhynchus tshawytscha) genome and transcriptome.</title>
        <authorList>
            <person name="Christensen K.A."/>
            <person name="Leong J.S."/>
            <person name="Sakhrani D."/>
            <person name="Biagi C.A."/>
            <person name="Minkley D.R."/>
            <person name="Withler R.E."/>
            <person name="Rondeau E.B."/>
            <person name="Koop B.F."/>
            <person name="Devlin R.H."/>
        </authorList>
    </citation>
    <scope>NUCLEOTIDE SEQUENCE [LARGE SCALE GENOMIC DNA]</scope>
</reference>
<keyword evidence="2" id="KW-1185">Reference proteome</keyword>